<dbReference type="Gene3D" id="3.60.21.10">
    <property type="match status" value="1"/>
</dbReference>
<sequence length="290" mass="32364">MKPMSRRKFIKRIFGSLLSLFGISGGTYYYAKHIEPSMLTVNEETISSPKLPSSFTNVKVLQFSDTHLGFHYDIDQFRALVQRIKEEQADLILFTGDLVDAPDQVSNRILEQAANLLQTIEAPLGKYWIYGNHDHGGYGTEKIASVMKLGGFTLLQNQHATIQKDGDSIVLAGLDDAMLGKPNIEETLKGSSSELFTLLMCHEPDYATKVSPYPVDVQLSGHSHGGQIQIPFFGYLITPPMAQKFVEGWHEIGSTPLSLYISRGIGTTRLPYRFLCKPEFTIHTLKSPHS</sequence>
<dbReference type="Pfam" id="PF00149">
    <property type="entry name" value="Metallophos"/>
    <property type="match status" value="1"/>
</dbReference>
<dbReference type="InterPro" id="IPR051158">
    <property type="entry name" value="Metallophosphoesterase_sf"/>
</dbReference>
<accession>A0A0A5FUR7</accession>
<dbReference type="PANTHER" id="PTHR31302:SF25">
    <property type="entry name" value="PHOSPHOESTERASE"/>
    <property type="match status" value="1"/>
</dbReference>
<comment type="caution">
    <text evidence="6">The sequence shown here is derived from an EMBL/GenBank/DDBJ whole genome shotgun (WGS) entry which is preliminary data.</text>
</comment>
<comment type="cofactor">
    <cofactor evidence="1">
        <name>a divalent metal cation</name>
        <dbReference type="ChEBI" id="CHEBI:60240"/>
    </cofactor>
</comment>
<evidence type="ECO:0000313" key="6">
    <source>
        <dbReference type="EMBL" id="KGX83644.1"/>
    </source>
</evidence>
<evidence type="ECO:0000256" key="4">
    <source>
        <dbReference type="ARBA" id="ARBA00061089"/>
    </source>
</evidence>
<dbReference type="FunFam" id="3.60.21.10:FF:000028">
    <property type="entry name" value="Putative metallophosphoesterase"/>
    <property type="match status" value="1"/>
</dbReference>
<comment type="similarity">
    <text evidence="4">Belongs to the metallophosphoesterase superfamily.</text>
</comment>
<keyword evidence="2" id="KW-0479">Metal-binding</keyword>
<dbReference type="GO" id="GO:0016020">
    <property type="term" value="C:membrane"/>
    <property type="evidence" value="ECO:0007669"/>
    <property type="project" value="GOC"/>
</dbReference>
<dbReference type="InterPro" id="IPR004843">
    <property type="entry name" value="Calcineurin-like_PHP"/>
</dbReference>
<evidence type="ECO:0000256" key="1">
    <source>
        <dbReference type="ARBA" id="ARBA00001968"/>
    </source>
</evidence>
<reference evidence="6 7" key="1">
    <citation type="submission" date="2013-08" db="EMBL/GenBank/DDBJ databases">
        <authorList>
            <person name="Huang J."/>
            <person name="Wang G."/>
        </authorList>
    </citation>
    <scope>NUCLEOTIDE SEQUENCE [LARGE SCALE GENOMIC DNA]</scope>
    <source>
        <strain evidence="6 7">BH030004</strain>
    </source>
</reference>
<dbReference type="STRING" id="1385511.GCA_000425225_02792"/>
<evidence type="ECO:0000259" key="5">
    <source>
        <dbReference type="Pfam" id="PF00149"/>
    </source>
</evidence>
<dbReference type="InterPro" id="IPR029052">
    <property type="entry name" value="Metallo-depent_PP-like"/>
</dbReference>
<proteinExistence type="inferred from homology"/>
<dbReference type="EMBL" id="AVPF01000092">
    <property type="protein sequence ID" value="KGX83644.1"/>
    <property type="molecule type" value="Genomic_DNA"/>
</dbReference>
<feature type="domain" description="Calcineurin-like phosphoesterase" evidence="5">
    <location>
        <begin position="59"/>
        <end position="225"/>
    </location>
</feature>
<dbReference type="AlphaFoldDB" id="A0A0A5FUR7"/>
<dbReference type="Proteomes" id="UP000030403">
    <property type="component" value="Unassembled WGS sequence"/>
</dbReference>
<dbReference type="PANTHER" id="PTHR31302">
    <property type="entry name" value="TRANSMEMBRANE PROTEIN WITH METALLOPHOSPHOESTERASE DOMAIN-RELATED"/>
    <property type="match status" value="1"/>
</dbReference>
<keyword evidence="7" id="KW-1185">Reference proteome</keyword>
<evidence type="ECO:0000256" key="2">
    <source>
        <dbReference type="ARBA" id="ARBA00022723"/>
    </source>
</evidence>
<gene>
    <name evidence="6" type="ORF">N783_01945</name>
</gene>
<dbReference type="RefSeq" id="WP_324604035.1">
    <property type="nucleotide sequence ID" value="NZ_AULJ01000035.1"/>
</dbReference>
<dbReference type="PROSITE" id="PS50007">
    <property type="entry name" value="PIPLC_X_DOMAIN"/>
    <property type="match status" value="1"/>
</dbReference>
<dbReference type="SUPFAM" id="SSF56300">
    <property type="entry name" value="Metallo-dependent phosphatases"/>
    <property type="match status" value="1"/>
</dbReference>
<dbReference type="GO" id="GO:0046872">
    <property type="term" value="F:metal ion binding"/>
    <property type="evidence" value="ECO:0007669"/>
    <property type="project" value="UniProtKB-KW"/>
</dbReference>
<evidence type="ECO:0000313" key="7">
    <source>
        <dbReference type="Proteomes" id="UP000030403"/>
    </source>
</evidence>
<dbReference type="eggNOG" id="COG1408">
    <property type="taxonomic scope" value="Bacteria"/>
</dbReference>
<dbReference type="GO" id="GO:0008758">
    <property type="term" value="F:UDP-2,3-diacylglucosamine hydrolase activity"/>
    <property type="evidence" value="ECO:0007669"/>
    <property type="project" value="TreeGrafter"/>
</dbReference>
<protein>
    <submittedName>
        <fullName evidence="6">Metallophosphoesterase</fullName>
    </submittedName>
</protein>
<dbReference type="GO" id="GO:0009245">
    <property type="term" value="P:lipid A biosynthetic process"/>
    <property type="evidence" value="ECO:0007669"/>
    <property type="project" value="TreeGrafter"/>
</dbReference>
<evidence type="ECO:0000256" key="3">
    <source>
        <dbReference type="ARBA" id="ARBA00022801"/>
    </source>
</evidence>
<dbReference type="CDD" id="cd07385">
    <property type="entry name" value="MPP_YkuE_C"/>
    <property type="match status" value="1"/>
</dbReference>
<name>A0A0A5FUR7_9BACI</name>
<organism evidence="6 7">
    <name type="scientific">Pontibacillus marinus BH030004 = DSM 16465</name>
    <dbReference type="NCBI Taxonomy" id="1385511"/>
    <lineage>
        <taxon>Bacteria</taxon>
        <taxon>Bacillati</taxon>
        <taxon>Bacillota</taxon>
        <taxon>Bacilli</taxon>
        <taxon>Bacillales</taxon>
        <taxon>Bacillaceae</taxon>
        <taxon>Pontibacillus</taxon>
    </lineage>
</organism>
<keyword evidence="3" id="KW-0378">Hydrolase</keyword>